<organism evidence="6 7">
    <name type="scientific">Bonamia ostreae</name>
    <dbReference type="NCBI Taxonomy" id="126728"/>
    <lineage>
        <taxon>Eukaryota</taxon>
        <taxon>Sar</taxon>
        <taxon>Rhizaria</taxon>
        <taxon>Endomyxa</taxon>
        <taxon>Ascetosporea</taxon>
        <taxon>Haplosporida</taxon>
        <taxon>Bonamia</taxon>
    </lineage>
</organism>
<comment type="caution">
    <text evidence="6">The sequence shown here is derived from an EMBL/GenBank/DDBJ whole genome shotgun (WGS) entry which is preliminary data.</text>
</comment>
<keyword evidence="7" id="KW-1185">Reference proteome</keyword>
<evidence type="ECO:0000256" key="1">
    <source>
        <dbReference type="ARBA" id="ARBA00005290"/>
    </source>
</evidence>
<evidence type="ECO:0000313" key="7">
    <source>
        <dbReference type="Proteomes" id="UP001439008"/>
    </source>
</evidence>
<reference evidence="6 7" key="1">
    <citation type="journal article" date="2024" name="BMC Biol.">
        <title>Comparative genomics of Ascetosporea gives new insight into the evolutionary basis for animal parasitism in Rhizaria.</title>
        <authorList>
            <person name="Hiltunen Thoren M."/>
            <person name="Onut-Brannstrom I."/>
            <person name="Alfjorden A."/>
            <person name="Peckova H."/>
            <person name="Swords F."/>
            <person name="Hooper C."/>
            <person name="Holzer A.S."/>
            <person name="Bass D."/>
            <person name="Burki F."/>
        </authorList>
    </citation>
    <scope>NUCLEOTIDE SEQUENCE [LARGE SCALE GENOMIC DNA]</scope>
    <source>
        <strain evidence="6">20-A016</strain>
    </source>
</reference>
<sequence>MGKHGQLIMGPAGVGKSTYCKIMSEHFEVSKRKVNVVNLDPAAEKFDYPLLADIRDLISVDDASELLKLGPNGSLVFCMEYLVENIDWLLDSIGNYEDDYILFDCPGQIELYSHYPVMRQIIDQIKN</sequence>
<dbReference type="PANTHER" id="PTHR21231">
    <property type="entry name" value="XPA-BINDING PROTEIN 1-RELATED"/>
    <property type="match status" value="1"/>
</dbReference>
<comment type="similarity">
    <text evidence="1 5">Belongs to the GPN-loop GTPase family.</text>
</comment>
<evidence type="ECO:0000256" key="5">
    <source>
        <dbReference type="RuleBase" id="RU365059"/>
    </source>
</evidence>
<dbReference type="Proteomes" id="UP001439008">
    <property type="component" value="Unassembled WGS sequence"/>
</dbReference>
<evidence type="ECO:0000256" key="3">
    <source>
        <dbReference type="ARBA" id="ARBA00022801"/>
    </source>
</evidence>
<dbReference type="EMBL" id="JBDODL010001416">
    <property type="protein sequence ID" value="MES1921495.1"/>
    <property type="molecule type" value="Genomic_DNA"/>
</dbReference>
<dbReference type="SUPFAM" id="SSF52540">
    <property type="entry name" value="P-loop containing nucleoside triphosphate hydrolases"/>
    <property type="match status" value="1"/>
</dbReference>
<dbReference type="Pfam" id="PF03029">
    <property type="entry name" value="ATP_bind_1"/>
    <property type="match status" value="1"/>
</dbReference>
<keyword evidence="3 5" id="KW-0378">Hydrolase</keyword>
<protein>
    <recommendedName>
        <fullName evidence="5">GPN-loop GTPase 3</fullName>
    </recommendedName>
</protein>
<dbReference type="PANTHER" id="PTHR21231:SF7">
    <property type="entry name" value="GPN-LOOP GTPASE 3"/>
    <property type="match status" value="1"/>
</dbReference>
<proteinExistence type="inferred from homology"/>
<keyword evidence="2 5" id="KW-0547">Nucleotide-binding</keyword>
<comment type="subunit">
    <text evidence="5">Binds to RNA polymerase II (RNAPII).</text>
</comment>
<name>A0ABV2AP91_9EUKA</name>
<gene>
    <name evidence="6" type="primary">GPN3</name>
    <name evidence="6" type="ORF">MHBO_003023</name>
</gene>
<feature type="non-terminal residue" evidence="6">
    <location>
        <position position="127"/>
    </location>
</feature>
<evidence type="ECO:0000256" key="4">
    <source>
        <dbReference type="ARBA" id="ARBA00023134"/>
    </source>
</evidence>
<accession>A0ABV2AP91</accession>
<keyword evidence="4 5" id="KW-0342">GTP-binding</keyword>
<evidence type="ECO:0000313" key="6">
    <source>
        <dbReference type="EMBL" id="MES1921495.1"/>
    </source>
</evidence>
<dbReference type="Gene3D" id="3.40.50.300">
    <property type="entry name" value="P-loop containing nucleotide triphosphate hydrolases"/>
    <property type="match status" value="1"/>
</dbReference>
<evidence type="ECO:0000256" key="2">
    <source>
        <dbReference type="ARBA" id="ARBA00022741"/>
    </source>
</evidence>
<dbReference type="InterPro" id="IPR004130">
    <property type="entry name" value="Gpn"/>
</dbReference>
<comment type="function">
    <text evidence="5">Small GTPase required for proper nuclear import of RNA polymerase II and III (RNAPII and RNAPIII). May act at an RNAP assembly step prior to nuclear import.</text>
</comment>
<dbReference type="InterPro" id="IPR027417">
    <property type="entry name" value="P-loop_NTPase"/>
</dbReference>